<dbReference type="EnsemblPlants" id="KEH25148">
    <property type="protein sequence ID" value="KEH25148"/>
    <property type="gene ID" value="MTR_6g015970"/>
</dbReference>
<evidence type="ECO:0000313" key="1">
    <source>
        <dbReference type="EMBL" id="KEH25148.1"/>
    </source>
</evidence>
<dbReference type="HOGENOM" id="CLU_2444215_0_0_1"/>
<reference evidence="1 3" key="2">
    <citation type="journal article" date="2014" name="BMC Genomics">
        <title>An improved genome release (version Mt4.0) for the model legume Medicago truncatula.</title>
        <authorList>
            <person name="Tang H."/>
            <person name="Krishnakumar V."/>
            <person name="Bidwell S."/>
            <person name="Rosen B."/>
            <person name="Chan A."/>
            <person name="Zhou S."/>
            <person name="Gentzbittel L."/>
            <person name="Childs K.L."/>
            <person name="Yandell M."/>
            <person name="Gundlach H."/>
            <person name="Mayer K.F."/>
            <person name="Schwartz D.C."/>
            <person name="Town C.D."/>
        </authorList>
    </citation>
    <scope>GENOME REANNOTATION</scope>
    <source>
        <strain evidence="1">A17</strain>
        <strain evidence="2 3">cv. Jemalong A17</strain>
    </source>
</reference>
<keyword evidence="1" id="KW-0472">Membrane</keyword>
<name>A0A072U7N7_MEDTR</name>
<evidence type="ECO:0000313" key="3">
    <source>
        <dbReference type="Proteomes" id="UP000002051"/>
    </source>
</evidence>
<keyword evidence="3" id="KW-1185">Reference proteome</keyword>
<proteinExistence type="predicted"/>
<reference evidence="2" key="3">
    <citation type="submission" date="2015-04" db="UniProtKB">
        <authorList>
            <consortium name="EnsemblPlants"/>
        </authorList>
    </citation>
    <scope>IDENTIFICATION</scope>
    <source>
        <strain evidence="2">cv. Jemalong A17</strain>
    </source>
</reference>
<evidence type="ECO:0000313" key="2">
    <source>
        <dbReference type="EnsemblPlants" id="KEH25148"/>
    </source>
</evidence>
<protein>
    <submittedName>
        <fullName evidence="1">Transmembrane protein, putative</fullName>
    </submittedName>
</protein>
<dbReference type="Proteomes" id="UP000002051">
    <property type="component" value="Chromosome 6"/>
</dbReference>
<gene>
    <name evidence="1" type="ordered locus">MTR_6g015970</name>
</gene>
<dbReference type="AlphaFoldDB" id="A0A072U7N7"/>
<organism evidence="1 3">
    <name type="scientific">Medicago truncatula</name>
    <name type="common">Barrel medic</name>
    <name type="synonym">Medicago tribuloides</name>
    <dbReference type="NCBI Taxonomy" id="3880"/>
    <lineage>
        <taxon>Eukaryota</taxon>
        <taxon>Viridiplantae</taxon>
        <taxon>Streptophyta</taxon>
        <taxon>Embryophyta</taxon>
        <taxon>Tracheophyta</taxon>
        <taxon>Spermatophyta</taxon>
        <taxon>Magnoliopsida</taxon>
        <taxon>eudicotyledons</taxon>
        <taxon>Gunneridae</taxon>
        <taxon>Pentapetalae</taxon>
        <taxon>rosids</taxon>
        <taxon>fabids</taxon>
        <taxon>Fabales</taxon>
        <taxon>Fabaceae</taxon>
        <taxon>Papilionoideae</taxon>
        <taxon>50 kb inversion clade</taxon>
        <taxon>NPAAA clade</taxon>
        <taxon>Hologalegina</taxon>
        <taxon>IRL clade</taxon>
        <taxon>Trifolieae</taxon>
        <taxon>Medicago</taxon>
    </lineage>
</organism>
<sequence>MIGHYLSVVQILAIFNFYCPISLYSNPKFAFHGTRLMHSQQGKSNGPYLFQLLKVDTCPPNKYKDFNQSVTWYCAKIACHKLTRNCESVT</sequence>
<dbReference type="EMBL" id="CM001222">
    <property type="protein sequence ID" value="KEH25148.1"/>
    <property type="molecule type" value="Genomic_DNA"/>
</dbReference>
<reference evidence="1 3" key="1">
    <citation type="journal article" date="2011" name="Nature">
        <title>The Medicago genome provides insight into the evolution of rhizobial symbioses.</title>
        <authorList>
            <person name="Young N.D."/>
            <person name="Debelle F."/>
            <person name="Oldroyd G.E."/>
            <person name="Geurts R."/>
            <person name="Cannon S.B."/>
            <person name="Udvardi M.K."/>
            <person name="Benedito V.A."/>
            <person name="Mayer K.F."/>
            <person name="Gouzy J."/>
            <person name="Schoof H."/>
            <person name="Van de Peer Y."/>
            <person name="Proost S."/>
            <person name="Cook D.R."/>
            <person name="Meyers B.C."/>
            <person name="Spannagl M."/>
            <person name="Cheung F."/>
            <person name="De Mita S."/>
            <person name="Krishnakumar V."/>
            <person name="Gundlach H."/>
            <person name="Zhou S."/>
            <person name="Mudge J."/>
            <person name="Bharti A.K."/>
            <person name="Murray J.D."/>
            <person name="Naoumkina M.A."/>
            <person name="Rosen B."/>
            <person name="Silverstein K.A."/>
            <person name="Tang H."/>
            <person name="Rombauts S."/>
            <person name="Zhao P.X."/>
            <person name="Zhou P."/>
            <person name="Barbe V."/>
            <person name="Bardou P."/>
            <person name="Bechner M."/>
            <person name="Bellec A."/>
            <person name="Berger A."/>
            <person name="Berges H."/>
            <person name="Bidwell S."/>
            <person name="Bisseling T."/>
            <person name="Choisne N."/>
            <person name="Couloux A."/>
            <person name="Denny R."/>
            <person name="Deshpande S."/>
            <person name="Dai X."/>
            <person name="Doyle J.J."/>
            <person name="Dudez A.M."/>
            <person name="Farmer A.D."/>
            <person name="Fouteau S."/>
            <person name="Franken C."/>
            <person name="Gibelin C."/>
            <person name="Gish J."/>
            <person name="Goldstein S."/>
            <person name="Gonzalez A.J."/>
            <person name="Green P.J."/>
            <person name="Hallab A."/>
            <person name="Hartog M."/>
            <person name="Hua A."/>
            <person name="Humphray S.J."/>
            <person name="Jeong D.H."/>
            <person name="Jing Y."/>
            <person name="Jocker A."/>
            <person name="Kenton S.M."/>
            <person name="Kim D.J."/>
            <person name="Klee K."/>
            <person name="Lai H."/>
            <person name="Lang C."/>
            <person name="Lin S."/>
            <person name="Macmil S.L."/>
            <person name="Magdelenat G."/>
            <person name="Matthews L."/>
            <person name="McCorrison J."/>
            <person name="Monaghan E.L."/>
            <person name="Mun J.H."/>
            <person name="Najar F.Z."/>
            <person name="Nicholson C."/>
            <person name="Noirot C."/>
            <person name="O'Bleness M."/>
            <person name="Paule C.R."/>
            <person name="Poulain J."/>
            <person name="Prion F."/>
            <person name="Qin B."/>
            <person name="Qu C."/>
            <person name="Retzel E.F."/>
            <person name="Riddle C."/>
            <person name="Sallet E."/>
            <person name="Samain S."/>
            <person name="Samson N."/>
            <person name="Sanders I."/>
            <person name="Saurat O."/>
            <person name="Scarpelli C."/>
            <person name="Schiex T."/>
            <person name="Segurens B."/>
            <person name="Severin A.J."/>
            <person name="Sherrier D.J."/>
            <person name="Shi R."/>
            <person name="Sims S."/>
            <person name="Singer S.R."/>
            <person name="Sinharoy S."/>
            <person name="Sterck L."/>
            <person name="Viollet A."/>
            <person name="Wang B.B."/>
            <person name="Wang K."/>
            <person name="Wang M."/>
            <person name="Wang X."/>
            <person name="Warfsmann J."/>
            <person name="Weissenbach J."/>
            <person name="White D.D."/>
            <person name="White J.D."/>
            <person name="Wiley G.B."/>
            <person name="Wincker P."/>
            <person name="Xing Y."/>
            <person name="Yang L."/>
            <person name="Yao Z."/>
            <person name="Ying F."/>
            <person name="Zhai J."/>
            <person name="Zhou L."/>
            <person name="Zuber A."/>
            <person name="Denarie J."/>
            <person name="Dixon R.A."/>
            <person name="May G.D."/>
            <person name="Schwartz D.C."/>
            <person name="Rogers J."/>
            <person name="Quetier F."/>
            <person name="Town C.D."/>
            <person name="Roe B.A."/>
        </authorList>
    </citation>
    <scope>NUCLEOTIDE SEQUENCE [LARGE SCALE GENOMIC DNA]</scope>
    <source>
        <strain evidence="1">A17</strain>
        <strain evidence="2 3">cv. Jemalong A17</strain>
    </source>
</reference>
<keyword evidence="1" id="KW-0812">Transmembrane</keyword>
<accession>A0A072U7N7</accession>